<proteinExistence type="predicted"/>
<dbReference type="InterPro" id="IPR000843">
    <property type="entry name" value="HTH_LacI"/>
</dbReference>
<keyword evidence="3" id="KW-0804">Transcription</keyword>
<evidence type="ECO:0000256" key="1">
    <source>
        <dbReference type="ARBA" id="ARBA00023015"/>
    </source>
</evidence>
<dbReference type="PANTHER" id="PTHR30146:SF138">
    <property type="entry name" value="TRANSCRIPTIONAL REGULATORY PROTEIN"/>
    <property type="match status" value="1"/>
</dbReference>
<dbReference type="Proteomes" id="UP001595891">
    <property type="component" value="Unassembled WGS sequence"/>
</dbReference>
<dbReference type="PROSITE" id="PS00356">
    <property type="entry name" value="HTH_LACI_1"/>
    <property type="match status" value="1"/>
</dbReference>
<evidence type="ECO:0000313" key="5">
    <source>
        <dbReference type="EMBL" id="MFC4590190.1"/>
    </source>
</evidence>
<dbReference type="Gene3D" id="3.40.50.2300">
    <property type="match status" value="2"/>
</dbReference>
<dbReference type="CDD" id="cd01392">
    <property type="entry name" value="HTH_LacI"/>
    <property type="match status" value="1"/>
</dbReference>
<dbReference type="GO" id="GO:0003677">
    <property type="term" value="F:DNA binding"/>
    <property type="evidence" value="ECO:0007669"/>
    <property type="project" value="UniProtKB-KW"/>
</dbReference>
<dbReference type="EMBL" id="JBHSFN010000021">
    <property type="protein sequence ID" value="MFC4590190.1"/>
    <property type="molecule type" value="Genomic_DNA"/>
</dbReference>
<feature type="domain" description="HTH lacI-type" evidence="4">
    <location>
        <begin position="5"/>
        <end position="61"/>
    </location>
</feature>
<dbReference type="SUPFAM" id="SSF53822">
    <property type="entry name" value="Periplasmic binding protein-like I"/>
    <property type="match status" value="1"/>
</dbReference>
<keyword evidence="2 5" id="KW-0238">DNA-binding</keyword>
<dbReference type="InterPro" id="IPR010982">
    <property type="entry name" value="Lambda_DNA-bd_dom_sf"/>
</dbReference>
<name>A0ABV9EKS8_9ACTN</name>
<dbReference type="PANTHER" id="PTHR30146">
    <property type="entry name" value="LACI-RELATED TRANSCRIPTIONAL REPRESSOR"/>
    <property type="match status" value="1"/>
</dbReference>
<dbReference type="InterPro" id="IPR046335">
    <property type="entry name" value="LacI/GalR-like_sensor"/>
</dbReference>
<dbReference type="Pfam" id="PF13377">
    <property type="entry name" value="Peripla_BP_3"/>
    <property type="match status" value="1"/>
</dbReference>
<dbReference type="CDD" id="cd06267">
    <property type="entry name" value="PBP1_LacI_sugar_binding-like"/>
    <property type="match status" value="1"/>
</dbReference>
<dbReference type="PROSITE" id="PS50932">
    <property type="entry name" value="HTH_LACI_2"/>
    <property type="match status" value="1"/>
</dbReference>
<dbReference type="Gene3D" id="1.10.260.40">
    <property type="entry name" value="lambda repressor-like DNA-binding domains"/>
    <property type="match status" value="1"/>
</dbReference>
<evidence type="ECO:0000256" key="2">
    <source>
        <dbReference type="ARBA" id="ARBA00023125"/>
    </source>
</evidence>
<dbReference type="SMART" id="SM00354">
    <property type="entry name" value="HTH_LACI"/>
    <property type="match status" value="1"/>
</dbReference>
<comment type="caution">
    <text evidence="5">The sequence shown here is derived from an EMBL/GenBank/DDBJ whole genome shotgun (WGS) entry which is preliminary data.</text>
</comment>
<evidence type="ECO:0000313" key="6">
    <source>
        <dbReference type="Proteomes" id="UP001595891"/>
    </source>
</evidence>
<gene>
    <name evidence="5" type="ORF">ACFO8L_29140</name>
</gene>
<evidence type="ECO:0000259" key="4">
    <source>
        <dbReference type="PROSITE" id="PS50932"/>
    </source>
</evidence>
<keyword evidence="1" id="KW-0805">Transcription regulation</keyword>
<dbReference type="PRINTS" id="PR00036">
    <property type="entry name" value="HTHLACI"/>
</dbReference>
<dbReference type="SUPFAM" id="SSF47413">
    <property type="entry name" value="lambda repressor-like DNA-binding domains"/>
    <property type="match status" value="1"/>
</dbReference>
<organism evidence="5 6">
    <name type="scientific">Sphaerisporangium corydalis</name>
    <dbReference type="NCBI Taxonomy" id="1441875"/>
    <lineage>
        <taxon>Bacteria</taxon>
        <taxon>Bacillati</taxon>
        <taxon>Actinomycetota</taxon>
        <taxon>Actinomycetes</taxon>
        <taxon>Streptosporangiales</taxon>
        <taxon>Streptosporangiaceae</taxon>
        <taxon>Sphaerisporangium</taxon>
    </lineage>
</organism>
<evidence type="ECO:0000256" key="3">
    <source>
        <dbReference type="ARBA" id="ARBA00023163"/>
    </source>
</evidence>
<sequence>MSSPPTIYDVATEAGVSIATVSRALNSPGKVGERTRRRVLAAVDALGFTPRPDAVAKARRGAGRIGVIAPHTSYPSVARRLNGILQAVGSRSLEVVLYDQESAAESPAPLLASLPITGRLDGLIVVSLPLDATVADRLIGLGPPAVLLDMRHPGFDSVHTDDVAGGRLAAAHLMERGHRRCGFLGEAQRSDRYLSPSRLRLDGYRAALAEAGHDLGEDDVRLVRHRARDALAAARDLLSREERPSAVFAADDTLAAGVLRAARDLGLAVPGDVAVIGFDDGELAEVMDLTTVRQPLEESGHAAMERLIQRLARQATPRDVALELRLTVRATT</sequence>
<protein>
    <submittedName>
        <fullName evidence="5">LacI family DNA-binding transcriptional regulator</fullName>
    </submittedName>
</protein>
<dbReference type="InterPro" id="IPR028082">
    <property type="entry name" value="Peripla_BP_I"/>
</dbReference>
<keyword evidence="6" id="KW-1185">Reference proteome</keyword>
<dbReference type="RefSeq" id="WP_262843167.1">
    <property type="nucleotide sequence ID" value="NZ_JANZYP010000016.1"/>
</dbReference>
<dbReference type="Pfam" id="PF00356">
    <property type="entry name" value="LacI"/>
    <property type="match status" value="1"/>
</dbReference>
<accession>A0ABV9EKS8</accession>
<reference evidence="6" key="1">
    <citation type="journal article" date="2019" name="Int. J. Syst. Evol. Microbiol.">
        <title>The Global Catalogue of Microorganisms (GCM) 10K type strain sequencing project: providing services to taxonomists for standard genome sequencing and annotation.</title>
        <authorList>
            <consortium name="The Broad Institute Genomics Platform"/>
            <consortium name="The Broad Institute Genome Sequencing Center for Infectious Disease"/>
            <person name="Wu L."/>
            <person name="Ma J."/>
        </authorList>
    </citation>
    <scope>NUCLEOTIDE SEQUENCE [LARGE SCALE GENOMIC DNA]</scope>
    <source>
        <strain evidence="6">CCUG 49560</strain>
    </source>
</reference>